<dbReference type="PROSITE" id="PS51186">
    <property type="entry name" value="GNAT"/>
    <property type="match status" value="1"/>
</dbReference>
<dbReference type="Proteomes" id="UP000616346">
    <property type="component" value="Unassembled WGS sequence"/>
</dbReference>
<evidence type="ECO:0000259" key="1">
    <source>
        <dbReference type="PROSITE" id="PS51186"/>
    </source>
</evidence>
<comment type="caution">
    <text evidence="2">The sequence shown here is derived from an EMBL/GenBank/DDBJ whole genome shotgun (WGS) entry which is preliminary data.</text>
</comment>
<keyword evidence="3" id="KW-1185">Reference proteome</keyword>
<dbReference type="InterPro" id="IPR000182">
    <property type="entry name" value="GNAT_dom"/>
</dbReference>
<sequence>MTVKEQVKQLWKLCFNDSDAFIDLYFRMRYSDRINSYTEQDGKVVAAFQRVPYWMKLFNRVLPVAYISGACTHPDYRKRGIMRNLLADAHRLMFSEGVMASILIPANKGLETYYNRSGYVSRLQREVLLLTLDNLQLANVASGLVFRDVSLSDDLPEEVFPFFSRELDACSAVVLHTSEDFKVILADLQLAGGQLWTVYNGESLVGLALCLKERDRLYVKEILCADGETKAALLLFLLHQYEVEQIECVRCATHTVHPFGMIRIVHAEAFLRCYAQYHPEKAFCIKLTDDEISSNCGYYTVSDGVCRRGYRFGQLYRPCSVGELADWLLAGDEPYMNLMLD</sequence>
<dbReference type="Gene3D" id="3.30.1050.10">
    <property type="entry name" value="SCP2 sterol-binding domain"/>
    <property type="match status" value="1"/>
</dbReference>
<dbReference type="EMBL" id="JACSPQ010000017">
    <property type="protein sequence ID" value="MBD8002906.1"/>
    <property type="molecule type" value="Genomic_DNA"/>
</dbReference>
<protein>
    <submittedName>
        <fullName evidence="2">GNAT family N-acetyltransferase</fullName>
    </submittedName>
</protein>
<gene>
    <name evidence="2" type="ORF">H9626_11915</name>
</gene>
<feature type="domain" description="N-acetyltransferase" evidence="1">
    <location>
        <begin position="1"/>
        <end position="133"/>
    </location>
</feature>
<dbReference type="Gene3D" id="3.40.630.30">
    <property type="match status" value="1"/>
</dbReference>
<dbReference type="InterPro" id="IPR016181">
    <property type="entry name" value="Acyl_CoA_acyltransferase"/>
</dbReference>
<reference evidence="2 3" key="1">
    <citation type="submission" date="2020-08" db="EMBL/GenBank/DDBJ databases">
        <title>A Genomic Blueprint of the Chicken Gut Microbiome.</title>
        <authorList>
            <person name="Gilroy R."/>
            <person name="Ravi A."/>
            <person name="Getino M."/>
            <person name="Pursley I."/>
            <person name="Horton D.L."/>
            <person name="Alikhan N.-F."/>
            <person name="Baker D."/>
            <person name="Gharbi K."/>
            <person name="Hall N."/>
            <person name="Watson M."/>
            <person name="Adriaenssens E.M."/>
            <person name="Foster-Nyarko E."/>
            <person name="Jarju S."/>
            <person name="Secka A."/>
            <person name="Antonio M."/>
            <person name="Oren A."/>
            <person name="Chaudhuri R."/>
            <person name="La Ragione R.M."/>
            <person name="Hildebrand F."/>
            <person name="Pallen M.J."/>
        </authorList>
    </citation>
    <scope>NUCLEOTIDE SEQUENCE [LARGE SCALE GENOMIC DNA]</scope>
    <source>
        <strain evidence="2 3">Sa1YUN3</strain>
    </source>
</reference>
<evidence type="ECO:0000313" key="3">
    <source>
        <dbReference type="Proteomes" id="UP000616346"/>
    </source>
</evidence>
<dbReference type="RefSeq" id="WP_191710591.1">
    <property type="nucleotide sequence ID" value="NZ_JACSPQ010000017.1"/>
</dbReference>
<organism evidence="2 3">
    <name type="scientific">Phocaeicola faecium</name>
    <dbReference type="NCBI Taxonomy" id="2762213"/>
    <lineage>
        <taxon>Bacteria</taxon>
        <taxon>Pseudomonadati</taxon>
        <taxon>Bacteroidota</taxon>
        <taxon>Bacteroidia</taxon>
        <taxon>Bacteroidales</taxon>
        <taxon>Bacteroidaceae</taxon>
        <taxon>Phocaeicola</taxon>
    </lineage>
</organism>
<dbReference type="PANTHER" id="PTHR37817:SF1">
    <property type="entry name" value="N-ACETYLTRANSFERASE EIS"/>
    <property type="match status" value="1"/>
</dbReference>
<dbReference type="InterPro" id="IPR036527">
    <property type="entry name" value="SCP2_sterol-bd_dom_sf"/>
</dbReference>
<name>A0ABR8VE58_9BACT</name>
<dbReference type="CDD" id="cd04301">
    <property type="entry name" value="NAT_SF"/>
    <property type="match status" value="1"/>
</dbReference>
<dbReference type="SUPFAM" id="SSF55729">
    <property type="entry name" value="Acyl-CoA N-acyltransferases (Nat)"/>
    <property type="match status" value="1"/>
</dbReference>
<dbReference type="Pfam" id="PF13527">
    <property type="entry name" value="Acetyltransf_9"/>
    <property type="match status" value="1"/>
</dbReference>
<accession>A0ABR8VE58</accession>
<dbReference type="PANTHER" id="PTHR37817">
    <property type="entry name" value="N-ACETYLTRANSFERASE EIS"/>
    <property type="match status" value="1"/>
</dbReference>
<dbReference type="InterPro" id="IPR051554">
    <property type="entry name" value="Acetyltransferase_Eis"/>
</dbReference>
<proteinExistence type="predicted"/>
<evidence type="ECO:0000313" key="2">
    <source>
        <dbReference type="EMBL" id="MBD8002906.1"/>
    </source>
</evidence>